<protein>
    <submittedName>
        <fullName evidence="1">Uncharacterized protein</fullName>
    </submittedName>
</protein>
<organism evidence="1 2">
    <name type="scientific">Datura stramonium</name>
    <name type="common">Jimsonweed</name>
    <name type="synonym">Common thornapple</name>
    <dbReference type="NCBI Taxonomy" id="4076"/>
    <lineage>
        <taxon>Eukaryota</taxon>
        <taxon>Viridiplantae</taxon>
        <taxon>Streptophyta</taxon>
        <taxon>Embryophyta</taxon>
        <taxon>Tracheophyta</taxon>
        <taxon>Spermatophyta</taxon>
        <taxon>Magnoliopsida</taxon>
        <taxon>eudicotyledons</taxon>
        <taxon>Gunneridae</taxon>
        <taxon>Pentapetalae</taxon>
        <taxon>asterids</taxon>
        <taxon>lamiids</taxon>
        <taxon>Solanales</taxon>
        <taxon>Solanaceae</taxon>
        <taxon>Solanoideae</taxon>
        <taxon>Datureae</taxon>
        <taxon>Datura</taxon>
    </lineage>
</organism>
<accession>A0ABS8UMS8</accession>
<keyword evidence="2" id="KW-1185">Reference proteome</keyword>
<feature type="non-terminal residue" evidence="1">
    <location>
        <position position="1"/>
    </location>
</feature>
<evidence type="ECO:0000313" key="1">
    <source>
        <dbReference type="EMBL" id="MCD9559399.1"/>
    </source>
</evidence>
<name>A0ABS8UMS8_DATST</name>
<reference evidence="1 2" key="1">
    <citation type="journal article" date="2021" name="BMC Genomics">
        <title>Datura genome reveals duplications of psychoactive alkaloid biosynthetic genes and high mutation rate following tissue culture.</title>
        <authorList>
            <person name="Rajewski A."/>
            <person name="Carter-House D."/>
            <person name="Stajich J."/>
            <person name="Litt A."/>
        </authorList>
    </citation>
    <scope>NUCLEOTIDE SEQUENCE [LARGE SCALE GENOMIC DNA]</scope>
    <source>
        <strain evidence="1">AR-01</strain>
    </source>
</reference>
<gene>
    <name evidence="1" type="ORF">HAX54_017328</name>
</gene>
<evidence type="ECO:0000313" key="2">
    <source>
        <dbReference type="Proteomes" id="UP000823775"/>
    </source>
</evidence>
<dbReference type="Proteomes" id="UP000823775">
    <property type="component" value="Unassembled WGS sequence"/>
</dbReference>
<dbReference type="EMBL" id="JACEIK010002146">
    <property type="protein sequence ID" value="MCD9559399.1"/>
    <property type="molecule type" value="Genomic_DNA"/>
</dbReference>
<comment type="caution">
    <text evidence="1">The sequence shown here is derived from an EMBL/GenBank/DDBJ whole genome shotgun (WGS) entry which is preliminary data.</text>
</comment>
<sequence>AAEATCEFHLRALRATVSSICEAARPCGFHFLRPEGHTGFICEALEGVLRYIELRPRGRNEFH</sequence>
<proteinExistence type="predicted"/>